<dbReference type="Gene3D" id="3.40.50.1010">
    <property type="entry name" value="5'-nuclease"/>
    <property type="match status" value="1"/>
</dbReference>
<organism evidence="2 3">
    <name type="scientific">Candidatus Methanodesulfokora washburnensis</name>
    <dbReference type="NCBI Taxonomy" id="2478471"/>
    <lineage>
        <taxon>Archaea</taxon>
        <taxon>Thermoproteota</taxon>
        <taxon>Candidatus Korarchaeia</taxon>
        <taxon>Candidatus Korarchaeia incertae sedis</taxon>
        <taxon>Candidatus Methanodesulfokora</taxon>
    </lineage>
</organism>
<dbReference type="Pfam" id="PF18477">
    <property type="entry name" value="PIN_9"/>
    <property type="match status" value="1"/>
</dbReference>
<evidence type="ECO:0000313" key="3">
    <source>
        <dbReference type="Proteomes" id="UP000277582"/>
    </source>
</evidence>
<sequence>MRLVLIDSSFLMGMVQRKRRINLDEAMELVGPSKLIVLRECIDEVRRKIPNQKILPILEKLGVEIIDSNLKGPVDDLIVEFAEKNKAIVLTLDLGLKRRLVDRGIPVIYLRAGKKLVLEAGGI</sequence>
<proteinExistence type="predicted"/>
<feature type="domain" description="VapC9 PIN-like" evidence="1">
    <location>
        <begin position="4"/>
        <end position="111"/>
    </location>
</feature>
<dbReference type="EMBL" id="RCOS01000113">
    <property type="protein sequence ID" value="RSN73605.1"/>
    <property type="molecule type" value="Genomic_DNA"/>
</dbReference>
<name>A0A429GIM5_9CREN</name>
<evidence type="ECO:0000259" key="1">
    <source>
        <dbReference type="Pfam" id="PF18477"/>
    </source>
</evidence>
<protein>
    <recommendedName>
        <fullName evidence="1">VapC9 PIN-like domain-containing protein</fullName>
    </recommendedName>
</protein>
<keyword evidence="3" id="KW-1185">Reference proteome</keyword>
<gene>
    <name evidence="2" type="ORF">D6D85_10075</name>
</gene>
<dbReference type="InterPro" id="IPR041120">
    <property type="entry name" value="PIN_9"/>
</dbReference>
<accession>A0A429GIM5</accession>
<dbReference type="SUPFAM" id="SSF88723">
    <property type="entry name" value="PIN domain-like"/>
    <property type="match status" value="1"/>
</dbReference>
<dbReference type="AlphaFoldDB" id="A0A429GIM5"/>
<reference evidence="2 3" key="1">
    <citation type="submission" date="2018-10" db="EMBL/GenBank/DDBJ databases">
        <title>Co-occurring genomic capacity for anaerobic methane metabolism and dissimilatory sulfite reduction discovered in the Korarchaeota.</title>
        <authorList>
            <person name="Mckay L.J."/>
            <person name="Dlakic M."/>
            <person name="Fields M.W."/>
            <person name="Delmont T.O."/>
            <person name="Eren A.M."/>
            <person name="Jay Z.J."/>
            <person name="Klingelsmith K.B."/>
            <person name="Rusch D.B."/>
            <person name="Inskeep W.P."/>
        </authorList>
    </citation>
    <scope>NUCLEOTIDE SEQUENCE [LARGE SCALE GENOMIC DNA]</scope>
    <source>
        <strain evidence="2 3">MDKW</strain>
    </source>
</reference>
<dbReference type="Proteomes" id="UP000277582">
    <property type="component" value="Unassembled WGS sequence"/>
</dbReference>
<comment type="caution">
    <text evidence="2">The sequence shown here is derived from an EMBL/GenBank/DDBJ whole genome shotgun (WGS) entry which is preliminary data.</text>
</comment>
<evidence type="ECO:0000313" key="2">
    <source>
        <dbReference type="EMBL" id="RSN73605.1"/>
    </source>
</evidence>
<dbReference type="InterPro" id="IPR029060">
    <property type="entry name" value="PIN-like_dom_sf"/>
</dbReference>